<evidence type="ECO:0000313" key="2">
    <source>
        <dbReference type="Proteomes" id="UP000310477"/>
    </source>
</evidence>
<evidence type="ECO:0000313" key="1">
    <source>
        <dbReference type="EMBL" id="TKB99695.1"/>
    </source>
</evidence>
<protein>
    <submittedName>
        <fullName evidence="1">DUF4625 domain-containing protein</fullName>
    </submittedName>
</protein>
<dbReference type="Gene3D" id="2.60.40.4140">
    <property type="match status" value="1"/>
</dbReference>
<dbReference type="AlphaFoldDB" id="A0A4U1C344"/>
<dbReference type="Proteomes" id="UP000310477">
    <property type="component" value="Unassembled WGS sequence"/>
</dbReference>
<sequence>MRNLHKTLIAFGLLSIFAAGCKKDEQSIDTEYPVIDLSIANAFPQQCATVSRGQKFTFKARFTDNAELGSYSIDIHHNFDNHSHSTEVSDCSAVVVKTPVKPFVLIDTFQIPAGQKTFEATNEITVPADIDPGDYHFLIKLTDKEGWQTIKGISIKIN</sequence>
<name>A0A4U1C344_9SPHI</name>
<keyword evidence="2" id="KW-1185">Reference proteome</keyword>
<accession>A0A4U1C344</accession>
<dbReference type="EMBL" id="SWBO01000006">
    <property type="protein sequence ID" value="TKB99695.1"/>
    <property type="molecule type" value="Genomic_DNA"/>
</dbReference>
<comment type="caution">
    <text evidence="1">The sequence shown here is derived from an EMBL/GenBank/DDBJ whole genome shotgun (WGS) entry which is preliminary data.</text>
</comment>
<dbReference type="InterPro" id="IPR027829">
    <property type="entry name" value="DUF4625"/>
</dbReference>
<proteinExistence type="predicted"/>
<dbReference type="Pfam" id="PF15418">
    <property type="entry name" value="DUF4625"/>
    <property type="match status" value="1"/>
</dbReference>
<reference evidence="1 2" key="1">
    <citation type="submission" date="2019-04" db="EMBL/GenBank/DDBJ databases">
        <title>Pedobacter sp. AR-2-6 sp. nov., isolated from Arctic soil.</title>
        <authorList>
            <person name="Dahal R.H."/>
            <person name="Kim D.-U."/>
        </authorList>
    </citation>
    <scope>NUCLEOTIDE SEQUENCE [LARGE SCALE GENOMIC DNA]</scope>
    <source>
        <strain evidence="1 2">AR-2-6</strain>
    </source>
</reference>
<gene>
    <name evidence="1" type="ORF">FA045_12370</name>
</gene>
<organism evidence="1 2">
    <name type="scientific">Pedobacter cryotolerans</name>
    <dbReference type="NCBI Taxonomy" id="2571270"/>
    <lineage>
        <taxon>Bacteria</taxon>
        <taxon>Pseudomonadati</taxon>
        <taxon>Bacteroidota</taxon>
        <taxon>Sphingobacteriia</taxon>
        <taxon>Sphingobacteriales</taxon>
        <taxon>Sphingobacteriaceae</taxon>
        <taxon>Pedobacter</taxon>
    </lineage>
</organism>
<dbReference type="OrthoDB" id="670730at2"/>
<dbReference type="RefSeq" id="WP_136877388.1">
    <property type="nucleotide sequence ID" value="NZ_SWBO01000006.1"/>
</dbReference>
<dbReference type="PROSITE" id="PS51257">
    <property type="entry name" value="PROKAR_LIPOPROTEIN"/>
    <property type="match status" value="1"/>
</dbReference>